<accession>A0A448WXI1</accession>
<organism evidence="2 3">
    <name type="scientific">Protopolystoma xenopodis</name>
    <dbReference type="NCBI Taxonomy" id="117903"/>
    <lineage>
        <taxon>Eukaryota</taxon>
        <taxon>Metazoa</taxon>
        <taxon>Spiralia</taxon>
        <taxon>Lophotrochozoa</taxon>
        <taxon>Platyhelminthes</taxon>
        <taxon>Monogenea</taxon>
        <taxon>Polyopisthocotylea</taxon>
        <taxon>Polystomatidea</taxon>
        <taxon>Polystomatidae</taxon>
        <taxon>Protopolystoma</taxon>
    </lineage>
</organism>
<sequence>MRHPTKLGGLVYLLVIMQRHVFKAFPPKRPSLKEAISVKGQREEQTQWNRWRKRHLRIERKSSTKKQKITKNSPSKGVGWKMITWEFLLLQVMQALDIECPPTWELV</sequence>
<proteinExistence type="predicted"/>
<feature type="signal peptide" evidence="1">
    <location>
        <begin position="1"/>
        <end position="24"/>
    </location>
</feature>
<protein>
    <submittedName>
        <fullName evidence="2">Uncharacterized protein</fullName>
    </submittedName>
</protein>
<keyword evidence="1" id="KW-0732">Signal</keyword>
<dbReference type="EMBL" id="CAAALY010057432">
    <property type="protein sequence ID" value="VEL22614.1"/>
    <property type="molecule type" value="Genomic_DNA"/>
</dbReference>
<reference evidence="2" key="1">
    <citation type="submission" date="2018-11" db="EMBL/GenBank/DDBJ databases">
        <authorList>
            <consortium name="Pathogen Informatics"/>
        </authorList>
    </citation>
    <scope>NUCLEOTIDE SEQUENCE</scope>
</reference>
<name>A0A448WXI1_9PLAT</name>
<keyword evidence="3" id="KW-1185">Reference proteome</keyword>
<comment type="caution">
    <text evidence="2">The sequence shown here is derived from an EMBL/GenBank/DDBJ whole genome shotgun (WGS) entry which is preliminary data.</text>
</comment>
<evidence type="ECO:0000256" key="1">
    <source>
        <dbReference type="SAM" id="SignalP"/>
    </source>
</evidence>
<feature type="chain" id="PRO_5019085661" evidence="1">
    <location>
        <begin position="25"/>
        <end position="107"/>
    </location>
</feature>
<evidence type="ECO:0000313" key="2">
    <source>
        <dbReference type="EMBL" id="VEL22614.1"/>
    </source>
</evidence>
<evidence type="ECO:0000313" key="3">
    <source>
        <dbReference type="Proteomes" id="UP000784294"/>
    </source>
</evidence>
<dbReference type="Proteomes" id="UP000784294">
    <property type="component" value="Unassembled WGS sequence"/>
</dbReference>
<dbReference type="AlphaFoldDB" id="A0A448WXI1"/>
<gene>
    <name evidence="2" type="ORF">PXEA_LOCUS16054</name>
</gene>